<proteinExistence type="predicted"/>
<evidence type="ECO:0000259" key="1">
    <source>
        <dbReference type="Pfam" id="PF05299"/>
    </source>
</evidence>
<evidence type="ECO:0000313" key="4">
    <source>
        <dbReference type="Proteomes" id="UP000184513"/>
    </source>
</evidence>
<name>A0A1M7PU81_9BACT</name>
<reference evidence="3 4" key="1">
    <citation type="submission" date="2016-11" db="EMBL/GenBank/DDBJ databases">
        <authorList>
            <person name="Jaros S."/>
            <person name="Januszkiewicz K."/>
            <person name="Wedrychowicz H."/>
        </authorList>
    </citation>
    <scope>NUCLEOTIDE SEQUENCE [LARGE SCALE GENOMIC DNA]</scope>
    <source>
        <strain evidence="3 4">CGMCC 1.6102</strain>
    </source>
</reference>
<dbReference type="InterPro" id="IPR027268">
    <property type="entry name" value="Peptidase_M4/M1_CTD_sf"/>
</dbReference>
<dbReference type="InterPro" id="IPR024191">
    <property type="entry name" value="Peptidase_M61"/>
</dbReference>
<evidence type="ECO:0000259" key="2">
    <source>
        <dbReference type="Pfam" id="PF17899"/>
    </source>
</evidence>
<keyword evidence="4" id="KW-1185">Reference proteome</keyword>
<gene>
    <name evidence="3" type="ORF">SAMN04488057_110161</name>
</gene>
<dbReference type="PIRSF" id="PIRSF016493">
    <property type="entry name" value="Glycyl_aminpptds"/>
    <property type="match status" value="1"/>
</dbReference>
<dbReference type="RefSeq" id="WP_073095717.1">
    <property type="nucleotide sequence ID" value="NZ_FRCY01000010.1"/>
</dbReference>
<feature type="domain" description="Peptidase M61 N-terminal" evidence="2">
    <location>
        <begin position="2"/>
        <end position="164"/>
    </location>
</feature>
<dbReference type="Gene3D" id="2.60.40.3650">
    <property type="match status" value="1"/>
</dbReference>
<dbReference type="Proteomes" id="UP000184513">
    <property type="component" value="Unassembled WGS sequence"/>
</dbReference>
<dbReference type="GO" id="GO:0008237">
    <property type="term" value="F:metallopeptidase activity"/>
    <property type="evidence" value="ECO:0007669"/>
    <property type="project" value="UniProtKB-KW"/>
</dbReference>
<dbReference type="AlphaFoldDB" id="A0A1M7PU81"/>
<keyword evidence="3" id="KW-0482">Metalloprotease</keyword>
<dbReference type="OrthoDB" id="9778516at2"/>
<dbReference type="EMBL" id="FRCY01000010">
    <property type="protein sequence ID" value="SHN20961.1"/>
    <property type="molecule type" value="Genomic_DNA"/>
</dbReference>
<sequence>MKYTFSLPNPVSQLLYIQLKLECKKGETMQLQLPSWRPGRYEKANYAQFIKSLSVAGPNAPVRCEKKTGDLWEFLAEENGPHSINYFYHAAQMDAGGSWVDAEQVYINFINLAFSIRGREEETIEVSLDLPDNYRLACALPQLAKNLLQAKNFQVLVDSPLIASPKLQHRMYAVNDSSFHIWVSGKVFFDWENTLSVFSNFTKAQIADFGEFPAGDYHFLIHLLPFSHYHGVEHKYSTVITIGTDESLGRKEGWNRLIGVCSHELYHFWNVCRIRPKALLPYDFSVEGFFSEGLLAEGVTSFMGDFYLLKSGHLSVAEYLLLLEKLFERAFENLGWENQSIAASSWDLWLDGYKAGVPDKKVSIYTHGALITLALDLLLIQNGHRMHEAMRQMWEKYGRTQKGYNIEDFKSIVTSLANNRADISSFFARFVYGTADLYPLLEKLLPTIGLQVRKIAKKDRWETAYGIKVNSKGEVLKIHPRSMAYEQMMIGDRIFSYQLSGEGLHLKFDRRKSEMEVFLSSSDKMYYADYKITLAGSEAAFSEFINS</sequence>
<dbReference type="Pfam" id="PF05299">
    <property type="entry name" value="Peptidase_M61"/>
    <property type="match status" value="1"/>
</dbReference>
<dbReference type="STRING" id="388280.SAMN04488057_110161"/>
<accession>A0A1M7PU81</accession>
<dbReference type="Gene3D" id="1.10.390.10">
    <property type="entry name" value="Neutral Protease Domain 2"/>
    <property type="match status" value="1"/>
</dbReference>
<feature type="domain" description="Peptidase M61 catalytic" evidence="1">
    <location>
        <begin position="257"/>
        <end position="371"/>
    </location>
</feature>
<keyword evidence="3" id="KW-0378">Hydrolase</keyword>
<dbReference type="InterPro" id="IPR007963">
    <property type="entry name" value="Peptidase_M61_catalytic"/>
</dbReference>
<dbReference type="Pfam" id="PF17899">
    <property type="entry name" value="Peptidase_M61_N"/>
    <property type="match status" value="1"/>
</dbReference>
<protein>
    <submittedName>
        <fullName evidence="3">Predicted metalloprotease, contains C-terminal PDZ domain</fullName>
    </submittedName>
</protein>
<evidence type="ECO:0000313" key="3">
    <source>
        <dbReference type="EMBL" id="SHN20961.1"/>
    </source>
</evidence>
<dbReference type="SUPFAM" id="SSF55486">
    <property type="entry name" value="Metalloproteases ('zincins'), catalytic domain"/>
    <property type="match status" value="1"/>
</dbReference>
<dbReference type="GO" id="GO:0006508">
    <property type="term" value="P:proteolysis"/>
    <property type="evidence" value="ECO:0007669"/>
    <property type="project" value="UniProtKB-KW"/>
</dbReference>
<dbReference type="InterPro" id="IPR040756">
    <property type="entry name" value="Peptidase_M61_N"/>
</dbReference>
<keyword evidence="3" id="KW-0645">Protease</keyword>
<organism evidence="3 4">
    <name type="scientific">Cyclobacterium lianum</name>
    <dbReference type="NCBI Taxonomy" id="388280"/>
    <lineage>
        <taxon>Bacteria</taxon>
        <taxon>Pseudomonadati</taxon>
        <taxon>Bacteroidota</taxon>
        <taxon>Cytophagia</taxon>
        <taxon>Cytophagales</taxon>
        <taxon>Cyclobacteriaceae</taxon>
        <taxon>Cyclobacterium</taxon>
    </lineage>
</organism>